<sequence>MQFKTSDNVLLTYTSEGSGRSVLLLSGYSGIKEEWKYQKKVLLANNYHVLTIDWRNHGESMRTSKNLRIYRLAADISELIEYLGLEKVILVGHSMGASTIWAYVSLFGEDKIEQIITVDQSPKLINDDYWKYGSKDIYWNNFWVNISLLGKKHLNAIALNPEFVEELKEQREQYPFDYELNQPLLVNHMEQDWRDIISTIKKPQLFIAGECSPLWSSNYATFCADIAKDADVSVVKHAGHLVHMEVPEKFNQILLTFIMKKDDEE</sequence>
<dbReference type="InterPro" id="IPR000073">
    <property type="entry name" value="AB_hydrolase_1"/>
</dbReference>
<dbReference type="PANTHER" id="PTHR43194">
    <property type="entry name" value="HYDROLASE ALPHA/BETA FOLD FAMILY"/>
    <property type="match status" value="1"/>
</dbReference>
<dbReference type="PANTHER" id="PTHR43194:SF2">
    <property type="entry name" value="PEROXISOMAL MEMBRANE PROTEIN LPX1"/>
    <property type="match status" value="1"/>
</dbReference>
<dbReference type="STRING" id="1618.IV36_GL001281"/>
<keyword evidence="2" id="KW-0575">Peroxidase</keyword>
<dbReference type="InterPro" id="IPR050228">
    <property type="entry name" value="Carboxylesterase_BioH"/>
</dbReference>
<gene>
    <name evidence="2" type="ORF">IV36_GL001281</name>
</gene>
<evidence type="ECO:0000313" key="2">
    <source>
        <dbReference type="EMBL" id="KRN32030.1"/>
    </source>
</evidence>
<dbReference type="PRINTS" id="PR00412">
    <property type="entry name" value="EPOXHYDRLASE"/>
</dbReference>
<evidence type="ECO:0000259" key="1">
    <source>
        <dbReference type="Pfam" id="PF00561"/>
    </source>
</evidence>
<dbReference type="RefSeq" id="WP_056990555.1">
    <property type="nucleotide sequence ID" value="NZ_JQAR01000003.1"/>
</dbReference>
<dbReference type="InterPro" id="IPR000639">
    <property type="entry name" value="Epox_hydrolase-like"/>
</dbReference>
<organism evidence="2 3">
    <name type="scientific">Liquorilactobacillus mali</name>
    <dbReference type="NCBI Taxonomy" id="1618"/>
    <lineage>
        <taxon>Bacteria</taxon>
        <taxon>Bacillati</taxon>
        <taxon>Bacillota</taxon>
        <taxon>Bacilli</taxon>
        <taxon>Lactobacillales</taxon>
        <taxon>Lactobacillaceae</taxon>
        <taxon>Liquorilactobacillus</taxon>
    </lineage>
</organism>
<dbReference type="GO" id="GO:0004601">
    <property type="term" value="F:peroxidase activity"/>
    <property type="evidence" value="ECO:0007669"/>
    <property type="project" value="UniProtKB-KW"/>
</dbReference>
<dbReference type="Gene3D" id="3.40.50.1820">
    <property type="entry name" value="alpha/beta hydrolase"/>
    <property type="match status" value="1"/>
</dbReference>
<dbReference type="AlphaFoldDB" id="A0A0R2FVK4"/>
<dbReference type="InterPro" id="IPR029058">
    <property type="entry name" value="AB_hydrolase_fold"/>
</dbReference>
<keyword evidence="2" id="KW-0560">Oxidoreductase</keyword>
<dbReference type="SUPFAM" id="SSF53474">
    <property type="entry name" value="alpha/beta-Hydrolases"/>
    <property type="match status" value="1"/>
</dbReference>
<proteinExistence type="predicted"/>
<reference evidence="2 3" key="1">
    <citation type="journal article" date="2015" name="Genome Announc.">
        <title>Expanding the biotechnology potential of lactobacilli through comparative genomics of 213 strains and associated genera.</title>
        <authorList>
            <person name="Sun Z."/>
            <person name="Harris H.M."/>
            <person name="McCann A."/>
            <person name="Guo C."/>
            <person name="Argimon S."/>
            <person name="Zhang W."/>
            <person name="Yang X."/>
            <person name="Jeffery I.B."/>
            <person name="Cooney J.C."/>
            <person name="Kagawa T.F."/>
            <person name="Liu W."/>
            <person name="Song Y."/>
            <person name="Salvetti E."/>
            <person name="Wrobel A."/>
            <person name="Rasinkangas P."/>
            <person name="Parkhill J."/>
            <person name="Rea M.C."/>
            <person name="O'Sullivan O."/>
            <person name="Ritari J."/>
            <person name="Douillard F.P."/>
            <person name="Paul Ross R."/>
            <person name="Yang R."/>
            <person name="Briner A.E."/>
            <person name="Felis G.E."/>
            <person name="de Vos W.M."/>
            <person name="Barrangou R."/>
            <person name="Klaenhammer T.R."/>
            <person name="Caufield P.W."/>
            <person name="Cui Y."/>
            <person name="Zhang H."/>
            <person name="O'Toole P.W."/>
        </authorList>
    </citation>
    <scope>NUCLEOTIDE SEQUENCE [LARGE SCALE GENOMIC DNA]</scope>
    <source>
        <strain evidence="2 3">ATCC 27304</strain>
    </source>
</reference>
<feature type="domain" description="AB hydrolase-1" evidence="1">
    <location>
        <begin position="22"/>
        <end position="245"/>
    </location>
</feature>
<dbReference type="OrthoDB" id="9805423at2"/>
<comment type="caution">
    <text evidence="2">The sequence shown here is derived from an EMBL/GenBank/DDBJ whole genome shotgun (WGS) entry which is preliminary data.</text>
</comment>
<dbReference type="Pfam" id="PF00561">
    <property type="entry name" value="Abhydrolase_1"/>
    <property type="match status" value="1"/>
</dbReference>
<name>A0A0R2FVK4_9LACO</name>
<dbReference type="Proteomes" id="UP000051727">
    <property type="component" value="Unassembled WGS sequence"/>
</dbReference>
<accession>A0A0R2FVK4</accession>
<evidence type="ECO:0000313" key="3">
    <source>
        <dbReference type="Proteomes" id="UP000051727"/>
    </source>
</evidence>
<dbReference type="PATRIC" id="fig|1618.3.peg.1297"/>
<dbReference type="EMBL" id="JQAR01000003">
    <property type="protein sequence ID" value="KRN32030.1"/>
    <property type="molecule type" value="Genomic_DNA"/>
</dbReference>
<protein>
    <submittedName>
        <fullName evidence="2">Halo peroxidase</fullName>
    </submittedName>
</protein>